<keyword evidence="3" id="KW-1185">Reference proteome</keyword>
<name>A0ABD2QFL6_9PLAT</name>
<organism evidence="2 3">
    <name type="scientific">Cichlidogyrus casuarinus</name>
    <dbReference type="NCBI Taxonomy" id="1844966"/>
    <lineage>
        <taxon>Eukaryota</taxon>
        <taxon>Metazoa</taxon>
        <taxon>Spiralia</taxon>
        <taxon>Lophotrochozoa</taxon>
        <taxon>Platyhelminthes</taxon>
        <taxon>Monogenea</taxon>
        <taxon>Monopisthocotylea</taxon>
        <taxon>Dactylogyridea</taxon>
        <taxon>Ancyrocephalidae</taxon>
        <taxon>Cichlidogyrus</taxon>
    </lineage>
</organism>
<feature type="region of interest" description="Disordered" evidence="1">
    <location>
        <begin position="229"/>
        <end position="256"/>
    </location>
</feature>
<evidence type="ECO:0000313" key="2">
    <source>
        <dbReference type="EMBL" id="KAL3318331.1"/>
    </source>
</evidence>
<dbReference type="AlphaFoldDB" id="A0ABD2QFL6"/>
<reference evidence="2 3" key="1">
    <citation type="submission" date="2024-11" db="EMBL/GenBank/DDBJ databases">
        <title>Adaptive evolution of stress response genes in parasites aligns with host niche diversity.</title>
        <authorList>
            <person name="Hahn C."/>
            <person name="Resl P."/>
        </authorList>
    </citation>
    <scope>NUCLEOTIDE SEQUENCE [LARGE SCALE GENOMIC DNA]</scope>
    <source>
        <strain evidence="2">EGGRZ-B1_66</strain>
        <tissue evidence="2">Body</tissue>
    </source>
</reference>
<dbReference type="EMBL" id="JBJKFK010000258">
    <property type="protein sequence ID" value="KAL3318331.1"/>
    <property type="molecule type" value="Genomic_DNA"/>
</dbReference>
<accession>A0ABD2QFL6</accession>
<protein>
    <submittedName>
        <fullName evidence="2">Uncharacterized protein</fullName>
    </submittedName>
</protein>
<evidence type="ECO:0000256" key="1">
    <source>
        <dbReference type="SAM" id="MobiDB-lite"/>
    </source>
</evidence>
<sequence>MNAGKQVDTNVTNFCQALLMLGVMQRTSWEASTPSLEVDKCMGDGEAVLRPEQLYEWTHCTQKNLLSLQIEKMEKLHRAQLDNKEREHEMNIFKIKNDYVLKTCETRSTIESLKQEVERYRLLANINELNSKSALFVENGHGPKEVLTDINMSFLEKNRANHMLSREVEFQSEPSSPNGTFETQMDELEIMARRANKNKKLSSILEVPSLDGERPVSCVVTDKEMIEASVEEEQESLGGSSKRLNSSKSDLTETKF</sequence>
<dbReference type="Proteomes" id="UP001626550">
    <property type="component" value="Unassembled WGS sequence"/>
</dbReference>
<comment type="caution">
    <text evidence="2">The sequence shown here is derived from an EMBL/GenBank/DDBJ whole genome shotgun (WGS) entry which is preliminary data.</text>
</comment>
<evidence type="ECO:0000313" key="3">
    <source>
        <dbReference type="Proteomes" id="UP001626550"/>
    </source>
</evidence>
<proteinExistence type="predicted"/>
<gene>
    <name evidence="2" type="ORF">Ciccas_003009</name>
</gene>
<feature type="compositionally biased region" description="Polar residues" evidence="1">
    <location>
        <begin position="237"/>
        <end position="249"/>
    </location>
</feature>